<evidence type="ECO:0000313" key="2">
    <source>
        <dbReference type="EMBL" id="KAL2722698.1"/>
    </source>
</evidence>
<comment type="caution">
    <text evidence="2">The sequence shown here is derived from an EMBL/GenBank/DDBJ whole genome shotgun (WGS) entry which is preliminary data.</text>
</comment>
<name>A0ABD2AQ01_VESSQ</name>
<feature type="transmembrane region" description="Helical" evidence="1">
    <location>
        <begin position="37"/>
        <end position="58"/>
    </location>
</feature>
<accession>A0ABD2AQ01</accession>
<proteinExistence type="predicted"/>
<evidence type="ECO:0000313" key="3">
    <source>
        <dbReference type="Proteomes" id="UP001607302"/>
    </source>
</evidence>
<dbReference type="EMBL" id="JAUDFV010000141">
    <property type="protein sequence ID" value="KAL2722698.1"/>
    <property type="molecule type" value="Genomic_DNA"/>
</dbReference>
<keyword evidence="1" id="KW-1133">Transmembrane helix</keyword>
<dbReference type="Proteomes" id="UP001607302">
    <property type="component" value="Unassembled WGS sequence"/>
</dbReference>
<protein>
    <submittedName>
        <fullName evidence="2">Uncharacterized protein</fullName>
    </submittedName>
</protein>
<sequence length="60" mass="6983">MSHLDFLKLESHEINQFHTDGQYDHCALALLSLRTTVYSSSLFVVIIFANVFRLLLWVKT</sequence>
<gene>
    <name evidence="2" type="ORF">V1478_009561</name>
</gene>
<keyword evidence="3" id="KW-1185">Reference proteome</keyword>
<keyword evidence="1" id="KW-0812">Transmembrane</keyword>
<keyword evidence="1" id="KW-0472">Membrane</keyword>
<reference evidence="2 3" key="1">
    <citation type="journal article" date="2024" name="Ann. Entomol. Soc. Am.">
        <title>Genomic analyses of the southern and eastern yellowjacket wasps (Hymenoptera: Vespidae) reveal evolutionary signatures of social life.</title>
        <authorList>
            <person name="Catto M.A."/>
            <person name="Caine P.B."/>
            <person name="Orr S.E."/>
            <person name="Hunt B.G."/>
            <person name="Goodisman M.A.D."/>
        </authorList>
    </citation>
    <scope>NUCLEOTIDE SEQUENCE [LARGE SCALE GENOMIC DNA]</scope>
    <source>
        <strain evidence="2">233</strain>
        <tissue evidence="2">Head and thorax</tissue>
    </source>
</reference>
<organism evidence="2 3">
    <name type="scientific">Vespula squamosa</name>
    <name type="common">Southern yellow jacket</name>
    <name type="synonym">Wasp</name>
    <dbReference type="NCBI Taxonomy" id="30214"/>
    <lineage>
        <taxon>Eukaryota</taxon>
        <taxon>Metazoa</taxon>
        <taxon>Ecdysozoa</taxon>
        <taxon>Arthropoda</taxon>
        <taxon>Hexapoda</taxon>
        <taxon>Insecta</taxon>
        <taxon>Pterygota</taxon>
        <taxon>Neoptera</taxon>
        <taxon>Endopterygota</taxon>
        <taxon>Hymenoptera</taxon>
        <taxon>Apocrita</taxon>
        <taxon>Aculeata</taxon>
        <taxon>Vespoidea</taxon>
        <taxon>Vespidae</taxon>
        <taxon>Vespinae</taxon>
        <taxon>Vespula</taxon>
    </lineage>
</organism>
<dbReference type="AlphaFoldDB" id="A0ABD2AQ01"/>
<evidence type="ECO:0000256" key="1">
    <source>
        <dbReference type="SAM" id="Phobius"/>
    </source>
</evidence>